<sequence>MARKYVLRPSCTGCTFRGVGALALEYLLHSLLHQAVRACFDRGPLSGPLGASSGPLSGPFAQPVSPIISPRKQRSSYTPPLRDPTQFPTFGESVSQLEPSFGAPTPPFPFQSGRPNVFGSPPRSMDTHSSSSSFLPPLSLVTDRPDDPFSVVCERCKTP</sequence>
<dbReference type="AlphaFoldDB" id="A0A0C2GS86"/>
<evidence type="ECO:0000313" key="2">
    <source>
        <dbReference type="EMBL" id="KIH64180.1"/>
    </source>
</evidence>
<reference evidence="2 3" key="1">
    <citation type="submission" date="2013-12" db="EMBL/GenBank/DDBJ databases">
        <title>Draft genome of the parsitic nematode Ancylostoma duodenale.</title>
        <authorList>
            <person name="Mitreva M."/>
        </authorList>
    </citation>
    <scope>NUCLEOTIDE SEQUENCE [LARGE SCALE GENOMIC DNA]</scope>
    <source>
        <strain evidence="2 3">Zhejiang</strain>
    </source>
</reference>
<keyword evidence="3" id="KW-1185">Reference proteome</keyword>
<accession>A0A0C2GS86</accession>
<organism evidence="2 3">
    <name type="scientific">Ancylostoma duodenale</name>
    <dbReference type="NCBI Taxonomy" id="51022"/>
    <lineage>
        <taxon>Eukaryota</taxon>
        <taxon>Metazoa</taxon>
        <taxon>Ecdysozoa</taxon>
        <taxon>Nematoda</taxon>
        <taxon>Chromadorea</taxon>
        <taxon>Rhabditida</taxon>
        <taxon>Rhabditina</taxon>
        <taxon>Rhabditomorpha</taxon>
        <taxon>Strongyloidea</taxon>
        <taxon>Ancylostomatidae</taxon>
        <taxon>Ancylostomatinae</taxon>
        <taxon>Ancylostoma</taxon>
    </lineage>
</organism>
<evidence type="ECO:0000313" key="3">
    <source>
        <dbReference type="Proteomes" id="UP000054047"/>
    </source>
</evidence>
<protein>
    <submittedName>
        <fullName evidence="2">Uncharacterized protein</fullName>
    </submittedName>
</protein>
<feature type="compositionally biased region" description="Polar residues" evidence="1">
    <location>
        <begin position="86"/>
        <end position="98"/>
    </location>
</feature>
<gene>
    <name evidence="2" type="ORF">ANCDUO_05515</name>
</gene>
<dbReference type="Proteomes" id="UP000054047">
    <property type="component" value="Unassembled WGS sequence"/>
</dbReference>
<dbReference type="EMBL" id="KN728200">
    <property type="protein sequence ID" value="KIH64180.1"/>
    <property type="molecule type" value="Genomic_DNA"/>
</dbReference>
<feature type="region of interest" description="Disordered" evidence="1">
    <location>
        <begin position="51"/>
        <end position="140"/>
    </location>
</feature>
<evidence type="ECO:0000256" key="1">
    <source>
        <dbReference type="SAM" id="MobiDB-lite"/>
    </source>
</evidence>
<proteinExistence type="predicted"/>
<feature type="compositionally biased region" description="Low complexity" evidence="1">
    <location>
        <begin position="129"/>
        <end position="140"/>
    </location>
</feature>
<name>A0A0C2GS86_9BILA</name>
<dbReference type="OrthoDB" id="2403262at2759"/>